<sequence>MSNSVMAAIAEADTSGIDSDDWLSDAAYVIGVSMGDDDGIAVVVVGGDGGGGGGIDAVAEPLRLEGGEEDDCCSCRDDIG</sequence>
<keyword evidence="2" id="KW-1185">Reference proteome</keyword>
<gene>
    <name evidence="1" type="ORF">BGZ80_003794</name>
</gene>
<evidence type="ECO:0000313" key="1">
    <source>
        <dbReference type="EMBL" id="KAG0020680.1"/>
    </source>
</evidence>
<name>A0A9P6T2X2_9FUNG</name>
<proteinExistence type="predicted"/>
<dbReference type="AlphaFoldDB" id="A0A9P6T2X2"/>
<accession>A0A9P6T2X2</accession>
<reference evidence="1" key="1">
    <citation type="journal article" date="2020" name="Fungal Divers.">
        <title>Resolving the Mortierellaceae phylogeny through synthesis of multi-gene phylogenetics and phylogenomics.</title>
        <authorList>
            <person name="Vandepol N."/>
            <person name="Liber J."/>
            <person name="Desiro A."/>
            <person name="Na H."/>
            <person name="Kennedy M."/>
            <person name="Barry K."/>
            <person name="Grigoriev I.V."/>
            <person name="Miller A.N."/>
            <person name="O'Donnell K."/>
            <person name="Stajich J.E."/>
            <person name="Bonito G."/>
        </authorList>
    </citation>
    <scope>NUCLEOTIDE SEQUENCE</scope>
    <source>
        <strain evidence="1">NRRL 2769</strain>
    </source>
</reference>
<dbReference type="EMBL" id="JAAAID010000202">
    <property type="protein sequence ID" value="KAG0020680.1"/>
    <property type="molecule type" value="Genomic_DNA"/>
</dbReference>
<comment type="caution">
    <text evidence="1">The sequence shown here is derived from an EMBL/GenBank/DDBJ whole genome shotgun (WGS) entry which is preliminary data.</text>
</comment>
<evidence type="ECO:0000313" key="2">
    <source>
        <dbReference type="Proteomes" id="UP000703661"/>
    </source>
</evidence>
<dbReference type="Proteomes" id="UP000703661">
    <property type="component" value="Unassembled WGS sequence"/>
</dbReference>
<protein>
    <submittedName>
        <fullName evidence="1">Uncharacterized protein</fullName>
    </submittedName>
</protein>
<organism evidence="1 2">
    <name type="scientific">Entomortierella chlamydospora</name>
    <dbReference type="NCBI Taxonomy" id="101097"/>
    <lineage>
        <taxon>Eukaryota</taxon>
        <taxon>Fungi</taxon>
        <taxon>Fungi incertae sedis</taxon>
        <taxon>Mucoromycota</taxon>
        <taxon>Mortierellomycotina</taxon>
        <taxon>Mortierellomycetes</taxon>
        <taxon>Mortierellales</taxon>
        <taxon>Mortierellaceae</taxon>
        <taxon>Entomortierella</taxon>
    </lineage>
</organism>